<dbReference type="EMBL" id="CDHK01000017">
    <property type="protein sequence ID" value="CEJ62512.1"/>
    <property type="molecule type" value="Genomic_DNA"/>
</dbReference>
<evidence type="ECO:0000313" key="3">
    <source>
        <dbReference type="Proteomes" id="UP000042958"/>
    </source>
</evidence>
<accession>A0A0F7U553</accession>
<dbReference type="InterPro" id="IPR036673">
    <property type="entry name" value="Cyanovirin-N_sf"/>
</dbReference>
<name>A0A0F7U553_PENBI</name>
<dbReference type="OrthoDB" id="10489769at2759"/>
<dbReference type="AlphaFoldDB" id="A0A0F7U553"/>
<protein>
    <recommendedName>
        <fullName evidence="4">Cyanovirin-N domain-containing protein</fullName>
    </recommendedName>
</protein>
<sequence>MVYINFPKILALFLGSIALSSTVSADYMTDWCQGIQFINDGNFMLMWCQNTSGSSTFPLLVVTNPGNCIGNDDGVLECGSGFHKSCTSTQWSLNSYSASDDGIYIDPTIIGVCTTAAAKKRLSQVHVNDCLSYNPFDYTITCT</sequence>
<evidence type="ECO:0008006" key="4">
    <source>
        <dbReference type="Google" id="ProtNLM"/>
    </source>
</evidence>
<evidence type="ECO:0000313" key="2">
    <source>
        <dbReference type="EMBL" id="CEJ62512.1"/>
    </source>
</evidence>
<organism evidence="2 3">
    <name type="scientific">Penicillium brasilianum</name>
    <dbReference type="NCBI Taxonomy" id="104259"/>
    <lineage>
        <taxon>Eukaryota</taxon>
        <taxon>Fungi</taxon>
        <taxon>Dikarya</taxon>
        <taxon>Ascomycota</taxon>
        <taxon>Pezizomycotina</taxon>
        <taxon>Eurotiomycetes</taxon>
        <taxon>Eurotiomycetidae</taxon>
        <taxon>Eurotiales</taxon>
        <taxon>Aspergillaceae</taxon>
        <taxon>Penicillium</taxon>
    </lineage>
</organism>
<feature type="chain" id="PRO_5002522961" description="Cyanovirin-N domain-containing protein" evidence="1">
    <location>
        <begin position="26"/>
        <end position="143"/>
    </location>
</feature>
<gene>
    <name evidence="2" type="ORF">PMG11_11009</name>
</gene>
<dbReference type="Proteomes" id="UP000042958">
    <property type="component" value="Unassembled WGS sequence"/>
</dbReference>
<dbReference type="Gene3D" id="2.30.60.10">
    <property type="entry name" value="Cyanovirin-N"/>
    <property type="match status" value="1"/>
</dbReference>
<reference evidence="3" key="1">
    <citation type="journal article" date="2015" name="Genome Announc.">
        <title>Draft genome sequence of the fungus Penicillium brasilianum MG11.</title>
        <authorList>
            <person name="Horn F."/>
            <person name="Linde J."/>
            <person name="Mattern D.J."/>
            <person name="Walther G."/>
            <person name="Guthke R."/>
            <person name="Brakhage A.A."/>
            <person name="Valiante V."/>
        </authorList>
    </citation>
    <scope>NUCLEOTIDE SEQUENCE [LARGE SCALE GENOMIC DNA]</scope>
    <source>
        <strain evidence="3">MG11</strain>
    </source>
</reference>
<proteinExistence type="predicted"/>
<keyword evidence="3" id="KW-1185">Reference proteome</keyword>
<evidence type="ECO:0000256" key="1">
    <source>
        <dbReference type="SAM" id="SignalP"/>
    </source>
</evidence>
<feature type="signal peptide" evidence="1">
    <location>
        <begin position="1"/>
        <end position="25"/>
    </location>
</feature>
<keyword evidence="1" id="KW-0732">Signal</keyword>